<comment type="caution">
    <text evidence="2">The sequence shown here is derived from an EMBL/GenBank/DDBJ whole genome shotgun (WGS) entry which is preliminary data.</text>
</comment>
<reference evidence="2 3" key="1">
    <citation type="submission" date="2019-11" db="EMBL/GenBank/DDBJ databases">
        <authorList>
            <person name="Li X.-J."/>
            <person name="Feng X.-M."/>
        </authorList>
    </citation>
    <scope>NUCLEOTIDE SEQUENCE [LARGE SCALE GENOMIC DNA]</scope>
    <source>
        <strain evidence="2 3">XMNu-373</strain>
    </source>
</reference>
<dbReference type="SUPFAM" id="SSF52317">
    <property type="entry name" value="Class I glutamine amidotransferase-like"/>
    <property type="match status" value="1"/>
</dbReference>
<organism evidence="2 3">
    <name type="scientific">Phytoactinopolyspora mesophila</name>
    <dbReference type="NCBI Taxonomy" id="2650750"/>
    <lineage>
        <taxon>Bacteria</taxon>
        <taxon>Bacillati</taxon>
        <taxon>Actinomycetota</taxon>
        <taxon>Actinomycetes</taxon>
        <taxon>Jiangellales</taxon>
        <taxon>Jiangellaceae</taxon>
        <taxon>Phytoactinopolyspora</taxon>
    </lineage>
</organism>
<dbReference type="InterPro" id="IPR029062">
    <property type="entry name" value="Class_I_gatase-like"/>
</dbReference>
<proteinExistence type="predicted"/>
<name>A0A7K3MCP6_9ACTN</name>
<gene>
    <name evidence="2" type="ORF">F7O44_28925</name>
</gene>
<evidence type="ECO:0000313" key="3">
    <source>
        <dbReference type="Proteomes" id="UP000460435"/>
    </source>
</evidence>
<accession>A0A7K3MCP6</accession>
<dbReference type="InterPro" id="IPR046540">
    <property type="entry name" value="DMFA2_C"/>
</dbReference>
<dbReference type="EMBL" id="WLZY01000019">
    <property type="protein sequence ID" value="NDL61099.1"/>
    <property type="molecule type" value="Genomic_DNA"/>
</dbReference>
<evidence type="ECO:0000259" key="1">
    <source>
        <dbReference type="Pfam" id="PF20254"/>
    </source>
</evidence>
<dbReference type="Pfam" id="PF20254">
    <property type="entry name" value="DMFA2_C"/>
    <property type="match status" value="1"/>
</dbReference>
<keyword evidence="3" id="KW-1185">Reference proteome</keyword>
<dbReference type="AlphaFoldDB" id="A0A7K3MCP6"/>
<evidence type="ECO:0000313" key="2">
    <source>
        <dbReference type="EMBL" id="NDL61099.1"/>
    </source>
</evidence>
<sequence>MSTRLFFVVKASAPSSRMLLSVAVSTYEAYNGWSPIATGMLGKSLYDGFPDPPSATGQVSEHNDDLVERAHVVSCQRPNPLWVQFFERWEGRFLAWAESEGFTVDCCTSVDLHREPELLSRYQLLLSVGHDEYWSKQMRDNVEEFVVRGGNVAFFSGNVCNWQIRFADDDRQIICYRSPLLDPLTGVENDRVTTEWWSAPLDRPPNFMTGVSTRNGAVHSMGDSFLGKTGPGARREDAAYEVCFPEHWVFDGVAFEDDGTFGRGQDIVGYETDAAEYTLTDDGIPRATGHDGTPEDFAILAHADLTSWRGHGMGGYATMGIFRRNGTVFTAATTDWANGLCSSSATQDDGASKCVPASDTKSAVPHTTRNVITRLSQRISPNTWELIGDAPLISSIATFEHRLFAIGRDGRLYCRDATPQNIAWRDIGDATRMTALAATESTSGRLLAVDQQDGMSWRHAVTENRAWHPFAKAHLSVVDIASKFSELFAVADGALWARTPALIDTEWQRVDDADGIISLEAWWNTLIALTDEGHIIYRPAEAKGRAPWTTLDKAPTGAQTIGAVNGRIVIATRNGKLYWRPLA</sequence>
<protein>
    <recommendedName>
        <fullName evidence="1">N,N-dimethylformamidase beta subunit-like C-terminal domain-containing protein</fullName>
    </recommendedName>
</protein>
<dbReference type="Proteomes" id="UP000460435">
    <property type="component" value="Unassembled WGS sequence"/>
</dbReference>
<dbReference type="InterPro" id="IPR015943">
    <property type="entry name" value="WD40/YVTN_repeat-like_dom_sf"/>
</dbReference>
<dbReference type="Gene3D" id="2.130.10.10">
    <property type="entry name" value="YVTN repeat-like/Quinoprotein amine dehydrogenase"/>
    <property type="match status" value="1"/>
</dbReference>
<feature type="domain" description="N,N-dimethylformamidase beta subunit-like C-terminal" evidence="1">
    <location>
        <begin position="5"/>
        <end position="341"/>
    </location>
</feature>